<evidence type="ECO:0000256" key="9">
    <source>
        <dbReference type="ARBA" id="ARBA00023211"/>
    </source>
</evidence>
<evidence type="ECO:0000256" key="8">
    <source>
        <dbReference type="ARBA" id="ARBA00022917"/>
    </source>
</evidence>
<dbReference type="SUPFAM" id="SSF56059">
    <property type="entry name" value="Glutathione synthetase ATP-binding domain-like"/>
    <property type="match status" value="1"/>
</dbReference>
<dbReference type="AlphaFoldDB" id="A0A6S6U0N7"/>
<dbReference type="NCBIfam" id="NF007764">
    <property type="entry name" value="PRK10446.1"/>
    <property type="match status" value="1"/>
</dbReference>
<dbReference type="Pfam" id="PF18030">
    <property type="entry name" value="Rimk_N"/>
    <property type="match status" value="1"/>
</dbReference>
<dbReference type="Gene3D" id="3.30.1490.20">
    <property type="entry name" value="ATP-grasp fold, A domain"/>
    <property type="match status" value="1"/>
</dbReference>
<dbReference type="Gene3D" id="3.40.50.20">
    <property type="match status" value="1"/>
</dbReference>
<keyword evidence="9" id="KW-0464">Manganese</keyword>
<proteinExistence type="predicted"/>
<dbReference type="PANTHER" id="PTHR21621">
    <property type="entry name" value="RIBOSOMAL PROTEIN S6 MODIFICATION PROTEIN"/>
    <property type="match status" value="1"/>
</dbReference>
<dbReference type="InterPro" id="IPR011761">
    <property type="entry name" value="ATP-grasp"/>
</dbReference>
<dbReference type="GO" id="GO:0009432">
    <property type="term" value="P:SOS response"/>
    <property type="evidence" value="ECO:0007669"/>
    <property type="project" value="TreeGrafter"/>
</dbReference>
<evidence type="ECO:0000256" key="4">
    <source>
        <dbReference type="ARBA" id="ARBA00022723"/>
    </source>
</evidence>
<keyword evidence="6 10" id="KW-0067">ATP-binding</keyword>
<reference evidence="13" key="1">
    <citation type="submission" date="2020-01" db="EMBL/GenBank/DDBJ databases">
        <authorList>
            <person name="Meier V. D."/>
            <person name="Meier V D."/>
        </authorList>
    </citation>
    <scope>NUCLEOTIDE SEQUENCE</scope>
    <source>
        <strain evidence="13">HLG_WM_MAG_02</strain>
    </source>
</reference>
<name>A0A6S6U0N7_9BACT</name>
<comment type="cofactor">
    <cofactor evidence="1">
        <name>Mn(2+)</name>
        <dbReference type="ChEBI" id="CHEBI:29035"/>
    </cofactor>
</comment>
<dbReference type="GO" id="GO:0005737">
    <property type="term" value="C:cytoplasm"/>
    <property type="evidence" value="ECO:0007669"/>
    <property type="project" value="TreeGrafter"/>
</dbReference>
<evidence type="ECO:0000256" key="1">
    <source>
        <dbReference type="ARBA" id="ARBA00001936"/>
    </source>
</evidence>
<keyword evidence="8" id="KW-0648">Protein biosynthesis</keyword>
<evidence type="ECO:0000313" key="13">
    <source>
        <dbReference type="EMBL" id="CAA6821818.1"/>
    </source>
</evidence>
<keyword evidence="3" id="KW-0436">Ligase</keyword>
<feature type="domain" description="ATP-grasp" evidence="12">
    <location>
        <begin position="104"/>
        <end position="287"/>
    </location>
</feature>
<dbReference type="InterPro" id="IPR041107">
    <property type="entry name" value="Rimk_N"/>
</dbReference>
<feature type="region of interest" description="Disordered" evidence="11">
    <location>
        <begin position="289"/>
        <end position="310"/>
    </location>
</feature>
<dbReference type="Gene3D" id="3.30.470.20">
    <property type="entry name" value="ATP-grasp fold, B domain"/>
    <property type="match status" value="1"/>
</dbReference>
<evidence type="ECO:0000256" key="7">
    <source>
        <dbReference type="ARBA" id="ARBA00022842"/>
    </source>
</evidence>
<keyword evidence="13" id="KW-0808">Transferase</keyword>
<accession>A0A6S6U0N7</accession>
<evidence type="ECO:0000256" key="2">
    <source>
        <dbReference type="ARBA" id="ARBA00001946"/>
    </source>
</evidence>
<feature type="compositionally biased region" description="Basic and acidic residues" evidence="11">
    <location>
        <begin position="289"/>
        <end position="298"/>
    </location>
</feature>
<keyword evidence="4" id="KW-0479">Metal-binding</keyword>
<dbReference type="GO" id="GO:0016740">
    <property type="term" value="F:transferase activity"/>
    <property type="evidence" value="ECO:0007669"/>
    <property type="project" value="UniProtKB-KW"/>
</dbReference>
<evidence type="ECO:0000256" key="10">
    <source>
        <dbReference type="PROSITE-ProRule" id="PRU00409"/>
    </source>
</evidence>
<dbReference type="PANTHER" id="PTHR21621:SF7">
    <property type="entry name" value="RIBOSOMAL PROTEIN BS6--L-GLUTAMATE LIGASE"/>
    <property type="match status" value="1"/>
</dbReference>
<dbReference type="GO" id="GO:0046872">
    <property type="term" value="F:metal ion binding"/>
    <property type="evidence" value="ECO:0007669"/>
    <property type="project" value="UniProtKB-KW"/>
</dbReference>
<dbReference type="NCBIfam" id="TIGR00768">
    <property type="entry name" value="rimK_fam"/>
    <property type="match status" value="1"/>
</dbReference>
<dbReference type="GO" id="GO:0005524">
    <property type="term" value="F:ATP binding"/>
    <property type="evidence" value="ECO:0007669"/>
    <property type="project" value="UniProtKB-UniRule"/>
</dbReference>
<dbReference type="InterPro" id="IPR013815">
    <property type="entry name" value="ATP_grasp_subdomain_1"/>
</dbReference>
<keyword evidence="5 10" id="KW-0547">Nucleotide-binding</keyword>
<dbReference type="EMBL" id="CACVAZ010000146">
    <property type="protein sequence ID" value="CAA6821818.1"/>
    <property type="molecule type" value="Genomic_DNA"/>
</dbReference>
<keyword evidence="7" id="KW-0460">Magnesium</keyword>
<evidence type="ECO:0000256" key="11">
    <source>
        <dbReference type="SAM" id="MobiDB-lite"/>
    </source>
</evidence>
<evidence type="ECO:0000259" key="12">
    <source>
        <dbReference type="PROSITE" id="PS50975"/>
    </source>
</evidence>
<evidence type="ECO:0000256" key="6">
    <source>
        <dbReference type="ARBA" id="ARBA00022840"/>
    </source>
</evidence>
<protein>
    <submittedName>
        <fullName evidence="13">Ribosomal protein S6 glutaminyl transferase</fullName>
    </submittedName>
</protein>
<sequence length="310" mass="33842">MRVYILSRNKNLYSTQRLVEAGEKRNWEVRVIDYLKCSIEIMKGELQINYLGEKLPFPDAIIPRIGASRTFFGTAMVRHFEMMDVFSVTGSLAIQRSRDKLRSLQIFSRHDIDMPKTIFASNKSSAKDIIALSGGAPLVLKILEGTQGVGVVLVDSNKAAKSVLDAFYGMDVNLLVQEFIEEAGGADIRALVVDGQVVGAMKRQGAEGDFRSNLHQGGSAIAHKLNRKEKSTAIAAAKAMGLGVCGVDMIPSDRGPLVMEVNSSPGLEGIEKSTGIDIAGKIMDYIEKSVTPKDDESPKKRRIKRDNIGA</sequence>
<dbReference type="GO" id="GO:0006412">
    <property type="term" value="P:translation"/>
    <property type="evidence" value="ECO:0007669"/>
    <property type="project" value="UniProtKB-KW"/>
</dbReference>
<comment type="cofactor">
    <cofactor evidence="2">
        <name>Mg(2+)</name>
        <dbReference type="ChEBI" id="CHEBI:18420"/>
    </cofactor>
</comment>
<evidence type="ECO:0000256" key="3">
    <source>
        <dbReference type="ARBA" id="ARBA00022598"/>
    </source>
</evidence>
<dbReference type="PROSITE" id="PS50975">
    <property type="entry name" value="ATP_GRASP"/>
    <property type="match status" value="1"/>
</dbReference>
<gene>
    <name evidence="13" type="ORF">HELGO_WM20174</name>
</gene>
<dbReference type="GO" id="GO:0018169">
    <property type="term" value="F:ribosomal S6-glutamic acid ligase activity"/>
    <property type="evidence" value="ECO:0007669"/>
    <property type="project" value="TreeGrafter"/>
</dbReference>
<evidence type="ECO:0000256" key="5">
    <source>
        <dbReference type="ARBA" id="ARBA00022741"/>
    </source>
</evidence>
<dbReference type="Pfam" id="PF08443">
    <property type="entry name" value="RimK"/>
    <property type="match status" value="1"/>
</dbReference>
<dbReference type="InterPro" id="IPR013651">
    <property type="entry name" value="ATP-grasp_RimK-type"/>
</dbReference>
<dbReference type="InterPro" id="IPR004666">
    <property type="entry name" value="Rp_bS6_RimK/Lys_biosynth_LsyX"/>
</dbReference>
<organism evidence="13">
    <name type="scientific">uncultured Sulfurovum sp</name>
    <dbReference type="NCBI Taxonomy" id="269237"/>
    <lineage>
        <taxon>Bacteria</taxon>
        <taxon>Pseudomonadati</taxon>
        <taxon>Campylobacterota</taxon>
        <taxon>Epsilonproteobacteria</taxon>
        <taxon>Campylobacterales</taxon>
        <taxon>Sulfurovaceae</taxon>
        <taxon>Sulfurovum</taxon>
        <taxon>environmental samples</taxon>
    </lineage>
</organism>